<feature type="region of interest" description="Disordered" evidence="1">
    <location>
        <begin position="1"/>
        <end position="99"/>
    </location>
</feature>
<dbReference type="EMBL" id="JANIIK010000036">
    <property type="protein sequence ID" value="KAJ3612268.1"/>
    <property type="molecule type" value="Genomic_DNA"/>
</dbReference>
<dbReference type="AlphaFoldDB" id="A0A9Q0IWG0"/>
<evidence type="ECO:0000256" key="1">
    <source>
        <dbReference type="SAM" id="MobiDB-lite"/>
    </source>
</evidence>
<feature type="compositionally biased region" description="Low complexity" evidence="1">
    <location>
        <begin position="64"/>
        <end position="79"/>
    </location>
</feature>
<gene>
    <name evidence="2" type="ORF">NHX12_020544</name>
</gene>
<accession>A0A9Q0IWG0</accession>
<proteinExistence type="predicted"/>
<dbReference type="Proteomes" id="UP001148018">
    <property type="component" value="Unassembled WGS sequence"/>
</dbReference>
<protein>
    <submittedName>
        <fullName evidence="2">Uncharacterized protein</fullName>
    </submittedName>
</protein>
<organism evidence="2 3">
    <name type="scientific">Muraenolepis orangiensis</name>
    <name type="common">Patagonian moray cod</name>
    <dbReference type="NCBI Taxonomy" id="630683"/>
    <lineage>
        <taxon>Eukaryota</taxon>
        <taxon>Metazoa</taxon>
        <taxon>Chordata</taxon>
        <taxon>Craniata</taxon>
        <taxon>Vertebrata</taxon>
        <taxon>Euteleostomi</taxon>
        <taxon>Actinopterygii</taxon>
        <taxon>Neopterygii</taxon>
        <taxon>Teleostei</taxon>
        <taxon>Neoteleostei</taxon>
        <taxon>Acanthomorphata</taxon>
        <taxon>Zeiogadaria</taxon>
        <taxon>Gadariae</taxon>
        <taxon>Gadiformes</taxon>
        <taxon>Muraenolepidoidei</taxon>
        <taxon>Muraenolepididae</taxon>
        <taxon>Muraenolepis</taxon>
    </lineage>
</organism>
<feature type="non-terminal residue" evidence="2">
    <location>
        <position position="1"/>
    </location>
</feature>
<comment type="caution">
    <text evidence="2">The sequence shown here is derived from an EMBL/GenBank/DDBJ whole genome shotgun (WGS) entry which is preliminary data.</text>
</comment>
<name>A0A9Q0IWG0_9TELE</name>
<sequence>PQPSTSEPGRGGGASSCSPNGLRYHVASAGDQRRTAAEQQPQPRRQLSLKPTPVSQKMQRKLRSSLSVDSDSKGSSAGSQKAPLPEVHLGPTGDNNPEITVTWVTSPLCYDNQHGSVGGGRGSQDMGILDAYLLQVAPTAQYW</sequence>
<evidence type="ECO:0000313" key="3">
    <source>
        <dbReference type="Proteomes" id="UP001148018"/>
    </source>
</evidence>
<evidence type="ECO:0000313" key="2">
    <source>
        <dbReference type="EMBL" id="KAJ3612268.1"/>
    </source>
</evidence>
<keyword evidence="3" id="KW-1185">Reference proteome</keyword>
<reference evidence="2" key="1">
    <citation type="submission" date="2022-07" db="EMBL/GenBank/DDBJ databases">
        <title>Chromosome-level genome of Muraenolepis orangiensis.</title>
        <authorList>
            <person name="Kim J."/>
        </authorList>
    </citation>
    <scope>NUCLEOTIDE SEQUENCE</scope>
    <source>
        <strain evidence="2">KU_S4_2022</strain>
        <tissue evidence="2">Muscle</tissue>
    </source>
</reference>